<gene>
    <name evidence="2" type="ORF">K470DRAFT_243553</name>
</gene>
<proteinExistence type="predicted"/>
<dbReference type="GO" id="GO:0005697">
    <property type="term" value="C:telomerase holoenzyme complex"/>
    <property type="evidence" value="ECO:0007669"/>
    <property type="project" value="TreeGrafter"/>
</dbReference>
<evidence type="ECO:0008006" key="4">
    <source>
        <dbReference type="Google" id="ProtNLM"/>
    </source>
</evidence>
<evidence type="ECO:0000313" key="2">
    <source>
        <dbReference type="EMBL" id="KAF2862420.1"/>
    </source>
</evidence>
<sequence>MPSYPPNPSKDQLASHTNVHALTKPPPNSQQKEPRNLPTRDASTKPLDPPATKSITHVQLTNEIAKIFNGLEAIEKKCIEVDGQISQFEAISLEKWQEMFALHRSLLNLHHDFLMATYHPTGTPEIKKLVVERDMPARLWRHGIHTPLELLRVRRPATQEHMITYISLAYGIMTLLCETRDEFLDIWIECLGDLSRYRMAIETEAETQAMWTNIARYWYEKAAYHQPQVGRLCHHLGILERVSLRKFAWYGRSLISVKPFASSRESMKNLCISVSAHVQRSEVTSQMAEPSLCHMQALLFLQKSDDEYQQAFGKLSSLLIPEPGKASTLRWNDCGMALAITNICTLLDFGSLDNPFMQIYNGYPCSPRSEGRRSAQAVFCTSFEAALMKTNGERFRATLSYLHTTLSFIHSGIVATKSLDYKHSLPLQFEALCWGKLAEYLNELKKQEPEFLNLKNRVCNKEFFPPDNTTGALPDDVEIRGLIWATKIYPSDFFPEKEEEYLTKLSEDKYLPKRRQRVLHWGLCLVRDTGFLTYDGEMFGTLSGCQSMVLTPSISKDTDVEMTDAPPAENRDSHLFFRQRQNTFGQGQRRQMEPAARLEESTPRLQPQPFSPKSRPRKPAPQEPSVLVLDDSTW</sequence>
<dbReference type="OrthoDB" id="2017974at2759"/>
<dbReference type="PANTHER" id="PTHR15696">
    <property type="entry name" value="SMG-7 SUPPRESSOR WITH MORPHOLOGICAL EFFECT ON GENITALIA PROTEIN 7"/>
    <property type="match status" value="1"/>
</dbReference>
<reference evidence="2" key="1">
    <citation type="journal article" date="2020" name="Stud. Mycol.">
        <title>101 Dothideomycetes genomes: a test case for predicting lifestyles and emergence of pathogens.</title>
        <authorList>
            <person name="Haridas S."/>
            <person name="Albert R."/>
            <person name="Binder M."/>
            <person name="Bloem J."/>
            <person name="Labutti K."/>
            <person name="Salamov A."/>
            <person name="Andreopoulos B."/>
            <person name="Baker S."/>
            <person name="Barry K."/>
            <person name="Bills G."/>
            <person name="Bluhm B."/>
            <person name="Cannon C."/>
            <person name="Castanera R."/>
            <person name="Culley D."/>
            <person name="Daum C."/>
            <person name="Ezra D."/>
            <person name="Gonzalez J."/>
            <person name="Henrissat B."/>
            <person name="Kuo A."/>
            <person name="Liang C."/>
            <person name="Lipzen A."/>
            <person name="Lutzoni F."/>
            <person name="Magnuson J."/>
            <person name="Mondo S."/>
            <person name="Nolan M."/>
            <person name="Ohm R."/>
            <person name="Pangilinan J."/>
            <person name="Park H.-J."/>
            <person name="Ramirez L."/>
            <person name="Alfaro M."/>
            <person name="Sun H."/>
            <person name="Tritt A."/>
            <person name="Yoshinaga Y."/>
            <person name="Zwiers L.-H."/>
            <person name="Turgeon B."/>
            <person name="Goodwin S."/>
            <person name="Spatafora J."/>
            <person name="Crous P."/>
            <person name="Grigoriev I."/>
        </authorList>
    </citation>
    <scope>NUCLEOTIDE SEQUENCE</scope>
    <source>
        <strain evidence="2">CBS 480.64</strain>
    </source>
</reference>
<feature type="region of interest" description="Disordered" evidence="1">
    <location>
        <begin position="1"/>
        <end position="54"/>
    </location>
</feature>
<dbReference type="InterPro" id="IPR011990">
    <property type="entry name" value="TPR-like_helical_dom_sf"/>
</dbReference>
<dbReference type="PANTHER" id="PTHR15696:SF0">
    <property type="entry name" value="TELOMERASE-BINDING PROTEIN EST1A"/>
    <property type="match status" value="1"/>
</dbReference>
<protein>
    <recommendedName>
        <fullName evidence="4">DNA/RNA-binding domain-containing protein</fullName>
    </recommendedName>
</protein>
<feature type="compositionally biased region" description="Polar residues" evidence="1">
    <location>
        <begin position="9"/>
        <end position="20"/>
    </location>
</feature>
<evidence type="ECO:0000313" key="3">
    <source>
        <dbReference type="Proteomes" id="UP000799421"/>
    </source>
</evidence>
<dbReference type="InterPro" id="IPR045153">
    <property type="entry name" value="Est1/Ebs1-like"/>
</dbReference>
<dbReference type="Gene3D" id="1.25.40.10">
    <property type="entry name" value="Tetratricopeptide repeat domain"/>
    <property type="match status" value="1"/>
</dbReference>
<organism evidence="2 3">
    <name type="scientific">Piedraia hortae CBS 480.64</name>
    <dbReference type="NCBI Taxonomy" id="1314780"/>
    <lineage>
        <taxon>Eukaryota</taxon>
        <taxon>Fungi</taxon>
        <taxon>Dikarya</taxon>
        <taxon>Ascomycota</taxon>
        <taxon>Pezizomycotina</taxon>
        <taxon>Dothideomycetes</taxon>
        <taxon>Dothideomycetidae</taxon>
        <taxon>Capnodiales</taxon>
        <taxon>Piedraiaceae</taxon>
        <taxon>Piedraia</taxon>
    </lineage>
</organism>
<name>A0A6A7C4N4_9PEZI</name>
<dbReference type="GO" id="GO:0000184">
    <property type="term" value="P:nuclear-transcribed mRNA catabolic process, nonsense-mediated decay"/>
    <property type="evidence" value="ECO:0007669"/>
    <property type="project" value="TreeGrafter"/>
</dbReference>
<feature type="compositionally biased region" description="Basic and acidic residues" evidence="1">
    <location>
        <begin position="590"/>
        <end position="602"/>
    </location>
</feature>
<dbReference type="EMBL" id="MU005966">
    <property type="protein sequence ID" value="KAF2862420.1"/>
    <property type="molecule type" value="Genomic_DNA"/>
</dbReference>
<dbReference type="GO" id="GO:0042162">
    <property type="term" value="F:telomeric DNA binding"/>
    <property type="evidence" value="ECO:0007669"/>
    <property type="project" value="TreeGrafter"/>
</dbReference>
<feature type="region of interest" description="Disordered" evidence="1">
    <location>
        <begin position="583"/>
        <end position="634"/>
    </location>
</feature>
<keyword evidence="3" id="KW-1185">Reference proteome</keyword>
<dbReference type="AlphaFoldDB" id="A0A6A7C4N4"/>
<dbReference type="SUPFAM" id="SSF48452">
    <property type="entry name" value="TPR-like"/>
    <property type="match status" value="1"/>
</dbReference>
<accession>A0A6A7C4N4</accession>
<evidence type="ECO:0000256" key="1">
    <source>
        <dbReference type="SAM" id="MobiDB-lite"/>
    </source>
</evidence>
<dbReference type="Proteomes" id="UP000799421">
    <property type="component" value="Unassembled WGS sequence"/>
</dbReference>
<dbReference type="GO" id="GO:0070034">
    <property type="term" value="F:telomerase RNA binding"/>
    <property type="evidence" value="ECO:0007669"/>
    <property type="project" value="TreeGrafter"/>
</dbReference>